<evidence type="ECO:0000256" key="2">
    <source>
        <dbReference type="ARBA" id="ARBA00007317"/>
    </source>
</evidence>
<keyword evidence="12" id="KW-1185">Reference proteome</keyword>
<evidence type="ECO:0000256" key="1">
    <source>
        <dbReference type="ARBA" id="ARBA00001938"/>
    </source>
</evidence>
<dbReference type="CDD" id="cd06849">
    <property type="entry name" value="lipoyl_domain"/>
    <property type="match status" value="1"/>
</dbReference>
<dbReference type="InterPro" id="IPR003016">
    <property type="entry name" value="2-oxoA_DH_lipoyl-BS"/>
</dbReference>
<sequence>MIEYKMPSLGADMESGYLREWRVQPGDRIKKGDIVAEVETQKGIIEIEVFEEGVIGDLLVKVDDQVPVNTPMATIFSEEEAAAGENAVRAPVPEQQKAPTEPKPPTATAAAPLKAVHPPHPIRASPLAKRIAAERGIDITALHGTGPEGAIVRADVEQAIAAQAAPDAGKAAHKEHAEPPALPEEATPVVPTEEKAPAGTAETTVEKPLAATAASTESIRMAVAAAMSKSNREVPHYYLETKIDMSRALAWLTETNKQRPVKERLLPAVLLIKAVAKALTDVPDLNAWWENGLQRKEGIHVGYVVALRTGGIMVPALHDADTKTLEELMQALNDLIPRARALRLRSSELADSTITVTSLGEGGVETVYGVIYPPQVALVGFGGITEQPWTEKGMLDVRPVLTATLAADHRASDGSTGSKFLTAIKNHLQQPEKL</sequence>
<dbReference type="Gene3D" id="3.30.559.10">
    <property type="entry name" value="Chloramphenicol acetyltransferase-like domain"/>
    <property type="match status" value="1"/>
</dbReference>
<dbReference type="SUPFAM" id="SSF47005">
    <property type="entry name" value="Peripheral subunit-binding domain of 2-oxo acid dehydrogenase complex"/>
    <property type="match status" value="1"/>
</dbReference>
<evidence type="ECO:0000256" key="6">
    <source>
        <dbReference type="ARBA" id="ARBA00023315"/>
    </source>
</evidence>
<keyword evidence="5 7" id="KW-0450">Lipoyl</keyword>
<dbReference type="EMBL" id="BAABHC010000016">
    <property type="protein sequence ID" value="GAA4435902.1"/>
    <property type="molecule type" value="Genomic_DNA"/>
</dbReference>
<dbReference type="PANTHER" id="PTHR43178">
    <property type="entry name" value="DIHYDROLIPOAMIDE ACETYLTRANSFERASE COMPONENT OF PYRUVATE DEHYDROGENASE COMPLEX"/>
    <property type="match status" value="1"/>
</dbReference>
<comment type="caution">
    <text evidence="11">The sequence shown here is derived from an EMBL/GenBank/DDBJ whole genome shotgun (WGS) entry which is preliminary data.</text>
</comment>
<dbReference type="RefSeq" id="WP_345159997.1">
    <property type="nucleotide sequence ID" value="NZ_BAABHC010000016.1"/>
</dbReference>
<comment type="cofactor">
    <cofactor evidence="1 7">
        <name>(R)-lipoate</name>
        <dbReference type="ChEBI" id="CHEBI:83088"/>
    </cofactor>
</comment>
<dbReference type="Gene3D" id="2.40.50.100">
    <property type="match status" value="1"/>
</dbReference>
<dbReference type="InterPro" id="IPR036625">
    <property type="entry name" value="E3-bd_dom_sf"/>
</dbReference>
<evidence type="ECO:0000259" key="10">
    <source>
        <dbReference type="PROSITE" id="PS51826"/>
    </source>
</evidence>
<evidence type="ECO:0000256" key="5">
    <source>
        <dbReference type="ARBA" id="ARBA00022823"/>
    </source>
</evidence>
<dbReference type="InterPro" id="IPR001078">
    <property type="entry name" value="2-oxoacid_DH_actylTfrase"/>
</dbReference>
<evidence type="ECO:0000313" key="11">
    <source>
        <dbReference type="EMBL" id="GAA4435902.1"/>
    </source>
</evidence>
<proteinExistence type="inferred from homology"/>
<dbReference type="InterPro" id="IPR004167">
    <property type="entry name" value="PSBD"/>
</dbReference>
<evidence type="ECO:0000256" key="8">
    <source>
        <dbReference type="SAM" id="MobiDB-lite"/>
    </source>
</evidence>
<feature type="domain" description="Lipoyl-binding" evidence="9">
    <location>
        <begin position="1"/>
        <end position="76"/>
    </location>
</feature>
<dbReference type="InterPro" id="IPR000089">
    <property type="entry name" value="Biotin_lipoyl"/>
</dbReference>
<keyword evidence="6 7" id="KW-0012">Acyltransferase</keyword>
<evidence type="ECO:0000313" key="12">
    <source>
        <dbReference type="Proteomes" id="UP001500552"/>
    </source>
</evidence>
<dbReference type="PROSITE" id="PS00189">
    <property type="entry name" value="LIPOYL"/>
    <property type="match status" value="1"/>
</dbReference>
<dbReference type="Proteomes" id="UP001500552">
    <property type="component" value="Unassembled WGS sequence"/>
</dbReference>
<gene>
    <name evidence="11" type="ORF">GCM10023188_28360</name>
</gene>
<dbReference type="EC" id="2.3.1.-" evidence="7"/>
<protein>
    <recommendedName>
        <fullName evidence="7">Dihydrolipoamide acetyltransferase component of pyruvate dehydrogenase complex</fullName>
        <ecNumber evidence="7">2.3.1.-</ecNumber>
    </recommendedName>
</protein>
<name>A0ABP8LSR4_9BACT</name>
<dbReference type="PANTHER" id="PTHR43178:SF5">
    <property type="entry name" value="LIPOAMIDE ACYLTRANSFERASE COMPONENT OF BRANCHED-CHAIN ALPHA-KETO ACID DEHYDROGENASE COMPLEX, MITOCHONDRIAL"/>
    <property type="match status" value="1"/>
</dbReference>
<dbReference type="Pfam" id="PF00198">
    <property type="entry name" value="2-oxoacid_dh"/>
    <property type="match status" value="1"/>
</dbReference>
<dbReference type="InterPro" id="IPR050743">
    <property type="entry name" value="2-oxoacid_DH_E2_comp"/>
</dbReference>
<comment type="similarity">
    <text evidence="2 7">Belongs to the 2-oxoacid dehydrogenase family.</text>
</comment>
<feature type="domain" description="Peripheral subunit-binding (PSBD)" evidence="10">
    <location>
        <begin position="123"/>
        <end position="160"/>
    </location>
</feature>
<dbReference type="Pfam" id="PF02817">
    <property type="entry name" value="E3_binding"/>
    <property type="match status" value="1"/>
</dbReference>
<dbReference type="PROSITE" id="PS51826">
    <property type="entry name" value="PSBD"/>
    <property type="match status" value="1"/>
</dbReference>
<dbReference type="PROSITE" id="PS50968">
    <property type="entry name" value="BIOTINYL_LIPOYL"/>
    <property type="match status" value="1"/>
</dbReference>
<keyword evidence="11" id="KW-0670">Pyruvate</keyword>
<accession>A0ABP8LSR4</accession>
<feature type="region of interest" description="Disordered" evidence="8">
    <location>
        <begin position="163"/>
        <end position="212"/>
    </location>
</feature>
<keyword evidence="4 7" id="KW-0808">Transferase</keyword>
<dbReference type="InterPro" id="IPR011053">
    <property type="entry name" value="Single_hybrid_motif"/>
</dbReference>
<dbReference type="SUPFAM" id="SSF52777">
    <property type="entry name" value="CoA-dependent acyltransferases"/>
    <property type="match status" value="1"/>
</dbReference>
<evidence type="ECO:0000256" key="4">
    <source>
        <dbReference type="ARBA" id="ARBA00022679"/>
    </source>
</evidence>
<dbReference type="Pfam" id="PF00364">
    <property type="entry name" value="Biotin_lipoyl"/>
    <property type="match status" value="1"/>
</dbReference>
<comment type="subunit">
    <text evidence="3">Forms a 24-polypeptide structural core with octahedral symmetry.</text>
</comment>
<reference evidence="12" key="1">
    <citation type="journal article" date="2019" name="Int. J. Syst. Evol. Microbiol.">
        <title>The Global Catalogue of Microorganisms (GCM) 10K type strain sequencing project: providing services to taxonomists for standard genome sequencing and annotation.</title>
        <authorList>
            <consortium name="The Broad Institute Genomics Platform"/>
            <consortium name="The Broad Institute Genome Sequencing Center for Infectious Disease"/>
            <person name="Wu L."/>
            <person name="Ma J."/>
        </authorList>
    </citation>
    <scope>NUCLEOTIDE SEQUENCE [LARGE SCALE GENOMIC DNA]</scope>
    <source>
        <strain evidence="12">JCM 17926</strain>
    </source>
</reference>
<evidence type="ECO:0000259" key="9">
    <source>
        <dbReference type="PROSITE" id="PS50968"/>
    </source>
</evidence>
<dbReference type="Gene3D" id="4.10.320.10">
    <property type="entry name" value="E3-binding domain"/>
    <property type="match status" value="1"/>
</dbReference>
<dbReference type="InterPro" id="IPR023213">
    <property type="entry name" value="CAT-like_dom_sf"/>
</dbReference>
<feature type="compositionally biased region" description="Low complexity" evidence="8">
    <location>
        <begin position="106"/>
        <end position="115"/>
    </location>
</feature>
<dbReference type="SUPFAM" id="SSF51230">
    <property type="entry name" value="Single hybrid motif"/>
    <property type="match status" value="1"/>
</dbReference>
<evidence type="ECO:0000256" key="3">
    <source>
        <dbReference type="ARBA" id="ARBA00011484"/>
    </source>
</evidence>
<feature type="region of interest" description="Disordered" evidence="8">
    <location>
        <begin position="82"/>
        <end position="121"/>
    </location>
</feature>
<evidence type="ECO:0000256" key="7">
    <source>
        <dbReference type="RuleBase" id="RU003423"/>
    </source>
</evidence>
<organism evidence="11 12">
    <name type="scientific">Pontibacter saemangeumensis</name>
    <dbReference type="NCBI Taxonomy" id="1084525"/>
    <lineage>
        <taxon>Bacteria</taxon>
        <taxon>Pseudomonadati</taxon>
        <taxon>Bacteroidota</taxon>
        <taxon>Cytophagia</taxon>
        <taxon>Cytophagales</taxon>
        <taxon>Hymenobacteraceae</taxon>
        <taxon>Pontibacter</taxon>
    </lineage>
</organism>